<keyword evidence="1" id="KW-0732">Signal</keyword>
<protein>
    <submittedName>
        <fullName evidence="3">Uncharacterized protein</fullName>
    </submittedName>
</protein>
<dbReference type="GeneID" id="75213919"/>
<dbReference type="EMBL" id="CP065720">
    <property type="protein sequence ID" value="QPT16085.1"/>
    <property type="molecule type" value="Genomic_DNA"/>
</dbReference>
<proteinExistence type="predicted"/>
<feature type="chain" id="PRO_5041257111" evidence="1">
    <location>
        <begin position="16"/>
        <end position="70"/>
    </location>
</feature>
<dbReference type="AlphaFoldDB" id="A0AA47E770"/>
<reference evidence="3" key="2">
    <citation type="submission" date="2022-11" db="EMBL/GenBank/DDBJ databases">
        <title>Genomic of Pseudomonas TF18.</title>
        <authorList>
            <person name="Liu T."/>
        </authorList>
    </citation>
    <scope>NUCLEOTIDE SEQUENCE</scope>
    <source>
        <strain evidence="3">TF18</strain>
    </source>
</reference>
<dbReference type="EMBL" id="CP113257">
    <property type="protein sequence ID" value="WAE54039.1"/>
    <property type="molecule type" value="Genomic_DNA"/>
</dbReference>
<evidence type="ECO:0000313" key="5">
    <source>
        <dbReference type="Proteomes" id="UP001164632"/>
    </source>
</evidence>
<feature type="signal peptide" evidence="1">
    <location>
        <begin position="1"/>
        <end position="15"/>
    </location>
</feature>
<dbReference type="RefSeq" id="WP_102840766.1">
    <property type="nucleotide sequence ID" value="NZ_CP029772.1"/>
</dbReference>
<dbReference type="Proteomes" id="UP001164632">
    <property type="component" value="Chromosome"/>
</dbReference>
<dbReference type="Proteomes" id="UP000595058">
    <property type="component" value="Chromosome"/>
</dbReference>
<gene>
    <name evidence="2" type="ORF">I6G34_11425</name>
    <name evidence="3" type="ORF">OSV15_07685</name>
</gene>
<keyword evidence="4" id="KW-1185">Reference proteome</keyword>
<evidence type="ECO:0000313" key="2">
    <source>
        <dbReference type="EMBL" id="QPT16085.1"/>
    </source>
</evidence>
<sequence>MIKPAFLLGAGFAFAALTALQLPPAELPQVTYEPTSRLSLQYSGTIPSAQATTLSATETAIPAQPQRWVF</sequence>
<organism evidence="3 5">
    <name type="scientific">Stutzerimonas frequens</name>
    <dbReference type="NCBI Taxonomy" id="2968969"/>
    <lineage>
        <taxon>Bacteria</taxon>
        <taxon>Pseudomonadati</taxon>
        <taxon>Pseudomonadota</taxon>
        <taxon>Gammaproteobacteria</taxon>
        <taxon>Pseudomonadales</taxon>
        <taxon>Pseudomonadaceae</taxon>
        <taxon>Stutzerimonas</taxon>
    </lineage>
</organism>
<accession>A0AA47E770</accession>
<name>A0AA47E770_9GAMM</name>
<evidence type="ECO:0000313" key="4">
    <source>
        <dbReference type="Proteomes" id="UP000595058"/>
    </source>
</evidence>
<evidence type="ECO:0000256" key="1">
    <source>
        <dbReference type="SAM" id="SignalP"/>
    </source>
</evidence>
<evidence type="ECO:0000313" key="3">
    <source>
        <dbReference type="EMBL" id="WAE54039.1"/>
    </source>
</evidence>
<reference evidence="2 4" key="1">
    <citation type="submission" date="2020-12" db="EMBL/GenBank/DDBJ databases">
        <title>FDA dAtabase for Regulatory Grade micrObial Sequences (FDA-ARGOS): Supporting development and validation of Infectious Disease Dx tests.</title>
        <authorList>
            <person name="Sproer C."/>
            <person name="Gronow S."/>
            <person name="Severitt S."/>
            <person name="Schroder I."/>
            <person name="Tallon L."/>
            <person name="Sadzewicz L."/>
            <person name="Zhao X."/>
            <person name="Boylan J."/>
            <person name="Ott S."/>
            <person name="Bowen H."/>
            <person name="Vavikolanu K."/>
            <person name="Mehta A."/>
            <person name="Aluvathingal J."/>
            <person name="Nadendla S."/>
            <person name="Lowell S."/>
            <person name="Myers T."/>
            <person name="Yan Y."/>
            <person name="Sichtig H."/>
        </authorList>
    </citation>
    <scope>NUCLEOTIDE SEQUENCE [LARGE SCALE GENOMIC DNA]</scope>
    <source>
        <strain evidence="2 4">FDAARGOS_877</strain>
    </source>
</reference>